<keyword evidence="4 6" id="KW-1133">Transmembrane helix</keyword>
<comment type="subcellular location">
    <subcellularLocation>
        <location evidence="1">Cell membrane</location>
        <topology evidence="1">Multi-pass membrane protein</topology>
    </subcellularLocation>
</comment>
<dbReference type="PANTHER" id="PTHR43478">
    <property type="entry name" value="NA+/H+ ANTIPORTER-RELATED"/>
    <property type="match status" value="1"/>
</dbReference>
<evidence type="ECO:0000259" key="7">
    <source>
        <dbReference type="Pfam" id="PF03553"/>
    </source>
</evidence>
<dbReference type="EMBL" id="JBHUCZ010000003">
    <property type="protein sequence ID" value="MFD1567169.1"/>
    <property type="molecule type" value="Genomic_DNA"/>
</dbReference>
<feature type="transmembrane region" description="Helical" evidence="6">
    <location>
        <begin position="42"/>
        <end position="67"/>
    </location>
</feature>
<gene>
    <name evidence="8" type="ORF">ACFSAU_06665</name>
</gene>
<feature type="transmembrane region" description="Helical" evidence="6">
    <location>
        <begin position="349"/>
        <end position="366"/>
    </location>
</feature>
<dbReference type="PANTHER" id="PTHR43478:SF1">
    <property type="entry name" value="NA+_H+ ANTIPORTER NHAC-LIKE C-TERMINAL DOMAIN-CONTAINING PROTEIN"/>
    <property type="match status" value="1"/>
</dbReference>
<dbReference type="GO" id="GO:0005886">
    <property type="term" value="C:plasma membrane"/>
    <property type="evidence" value="ECO:0007669"/>
    <property type="project" value="UniProtKB-SubCell"/>
</dbReference>
<protein>
    <submittedName>
        <fullName evidence="8">Na+/H+ antiporter NhaC family protein</fullName>
    </submittedName>
</protein>
<evidence type="ECO:0000313" key="8">
    <source>
        <dbReference type="EMBL" id="MFD1567169.1"/>
    </source>
</evidence>
<reference evidence="8 9" key="1">
    <citation type="journal article" date="2019" name="Int. J. Syst. Evol. Microbiol.">
        <title>The Global Catalogue of Microorganisms (GCM) 10K type strain sequencing project: providing services to taxonomists for standard genome sequencing and annotation.</title>
        <authorList>
            <consortium name="The Broad Institute Genomics Platform"/>
            <consortium name="The Broad Institute Genome Sequencing Center for Infectious Disease"/>
            <person name="Wu L."/>
            <person name="Ma J."/>
        </authorList>
    </citation>
    <scope>NUCLEOTIDE SEQUENCE [LARGE SCALE GENOMIC DNA]</scope>
    <source>
        <strain evidence="8 9">CGMCC 1.12859</strain>
    </source>
</reference>
<feature type="transmembrane region" description="Helical" evidence="6">
    <location>
        <begin position="315"/>
        <end position="337"/>
    </location>
</feature>
<feature type="transmembrane region" description="Helical" evidence="6">
    <location>
        <begin position="504"/>
        <end position="522"/>
    </location>
</feature>
<evidence type="ECO:0000256" key="2">
    <source>
        <dbReference type="ARBA" id="ARBA00022475"/>
    </source>
</evidence>
<keyword evidence="5 6" id="KW-0472">Membrane</keyword>
<keyword evidence="9" id="KW-1185">Reference proteome</keyword>
<feature type="transmembrane region" description="Helical" evidence="6">
    <location>
        <begin position="207"/>
        <end position="225"/>
    </location>
</feature>
<dbReference type="Proteomes" id="UP001597139">
    <property type="component" value="Unassembled WGS sequence"/>
</dbReference>
<feature type="transmembrane region" description="Helical" evidence="6">
    <location>
        <begin position="273"/>
        <end position="295"/>
    </location>
</feature>
<feature type="domain" description="Na+/H+ antiporter NhaC-like C-terminal" evidence="7">
    <location>
        <begin position="167"/>
        <end position="498"/>
    </location>
</feature>
<dbReference type="RefSeq" id="WP_267646126.1">
    <property type="nucleotide sequence ID" value="NZ_JANHGR010000001.1"/>
</dbReference>
<evidence type="ECO:0000256" key="1">
    <source>
        <dbReference type="ARBA" id="ARBA00004651"/>
    </source>
</evidence>
<feature type="transmembrane region" description="Helical" evidence="6">
    <location>
        <begin position="386"/>
        <end position="406"/>
    </location>
</feature>
<keyword evidence="2" id="KW-1003">Cell membrane</keyword>
<evidence type="ECO:0000256" key="5">
    <source>
        <dbReference type="ARBA" id="ARBA00023136"/>
    </source>
</evidence>
<sequence length="547" mass="57704">MVDPGVLAAAPLQSENFGALSLVPPLLAIALAMITRRAILSLFLGVWSGAIIYTGGMGVVTTLTWTAESIGASLFNAKIMTIVMFLGAGVALIWRLGGALAIANAATSRLDSQRKVGLATWIFGMLWFFGDYSNTAIVGTTMRDMADKMRMSREKLSYIIDSTAAPVATFGISSWVVYQLSMIEQGYQAAGIAGEAPGSFGVFLQSIPFNMYCIFAVVMVGIIVLTQRDFGEMLDAEHRSWKEGKVLRDDATPMQSAEESLGDVVTETPQLRFFLLPVGALILVVFGGAAYTGLAGAGSGAAFIDIVDNAAFVDALQWGSFTMVAVGLLSGVGSGLMDIEEAMETVIDGFSMMLTAISILIMAWTIGSVTGTLGTGVYVTSIAESIVSPTLLPVVILFAAAVIAFATGTSWGTMAIVTPIAIPLAWEIGGNTPELLPVAVGTVFSGAIFGDHCSPISDTTILSSTFTGADHIDHVRTQIYYAVTVILVAMTMLLVWGVTRITPLVLLPVGVGILYGLVYGLSEWDANRKGVLPRAPKSERRSSPADD</sequence>
<evidence type="ECO:0000256" key="6">
    <source>
        <dbReference type="SAM" id="Phobius"/>
    </source>
</evidence>
<evidence type="ECO:0000256" key="4">
    <source>
        <dbReference type="ARBA" id="ARBA00022989"/>
    </source>
</evidence>
<feature type="transmembrane region" description="Helical" evidence="6">
    <location>
        <begin position="79"/>
        <end position="105"/>
    </location>
</feature>
<name>A0ABD6BRB3_9EURY</name>
<dbReference type="AlphaFoldDB" id="A0ABD6BRB3"/>
<evidence type="ECO:0000313" key="9">
    <source>
        <dbReference type="Proteomes" id="UP001597139"/>
    </source>
</evidence>
<dbReference type="InterPro" id="IPR018461">
    <property type="entry name" value="Na/H_Antiport_NhaC-like_C"/>
</dbReference>
<accession>A0ABD6BRB3</accession>
<dbReference type="Pfam" id="PF03553">
    <property type="entry name" value="Na_H_antiporter"/>
    <property type="match status" value="1"/>
</dbReference>
<keyword evidence="3 6" id="KW-0812">Transmembrane</keyword>
<organism evidence="8 9">
    <name type="scientific">Halolamina litorea</name>
    <dbReference type="NCBI Taxonomy" id="1515593"/>
    <lineage>
        <taxon>Archaea</taxon>
        <taxon>Methanobacteriati</taxon>
        <taxon>Methanobacteriota</taxon>
        <taxon>Stenosarchaea group</taxon>
        <taxon>Halobacteria</taxon>
        <taxon>Halobacteriales</taxon>
        <taxon>Haloferacaceae</taxon>
    </lineage>
</organism>
<feature type="transmembrane region" description="Helical" evidence="6">
    <location>
        <begin position="17"/>
        <end position="35"/>
    </location>
</feature>
<proteinExistence type="predicted"/>
<comment type="caution">
    <text evidence="8">The sequence shown here is derived from an EMBL/GenBank/DDBJ whole genome shotgun (WGS) entry which is preliminary data.</text>
</comment>
<feature type="transmembrane region" description="Helical" evidence="6">
    <location>
        <begin position="479"/>
        <end position="498"/>
    </location>
</feature>
<evidence type="ECO:0000256" key="3">
    <source>
        <dbReference type="ARBA" id="ARBA00022692"/>
    </source>
</evidence>